<evidence type="ECO:0000256" key="1">
    <source>
        <dbReference type="SAM" id="MobiDB-lite"/>
    </source>
</evidence>
<accession>A0A448WZI2</accession>
<reference evidence="2" key="1">
    <citation type="submission" date="2018-11" db="EMBL/GenBank/DDBJ databases">
        <authorList>
            <consortium name="Pathogen Informatics"/>
        </authorList>
    </citation>
    <scope>NUCLEOTIDE SEQUENCE</scope>
</reference>
<dbReference type="EMBL" id="CAAALY010066343">
    <property type="protein sequence ID" value="VEL24177.1"/>
    <property type="molecule type" value="Genomic_DNA"/>
</dbReference>
<name>A0A448WZI2_9PLAT</name>
<evidence type="ECO:0000313" key="2">
    <source>
        <dbReference type="EMBL" id="VEL24177.1"/>
    </source>
</evidence>
<dbReference type="OrthoDB" id="6264095at2759"/>
<evidence type="ECO:0000313" key="3">
    <source>
        <dbReference type="Proteomes" id="UP000784294"/>
    </source>
</evidence>
<gene>
    <name evidence="2" type="ORF">PXEA_LOCUS17617</name>
</gene>
<comment type="caution">
    <text evidence="2">The sequence shown here is derived from an EMBL/GenBank/DDBJ whole genome shotgun (WGS) entry which is preliminary data.</text>
</comment>
<protein>
    <submittedName>
        <fullName evidence="2">Uncharacterized protein</fullName>
    </submittedName>
</protein>
<sequence>MNFHRLLEDPPTHSVRLSDTEGDRHTEVERLARLIRRICLADLTFAGETQLRGILRRVETINRVHVDALLAEARPPPETASRTRRLVYLHAQKIYLFLGDLTRYAQLIAGTHDFGKSRRYPR</sequence>
<keyword evidence="3" id="KW-1185">Reference proteome</keyword>
<dbReference type="AlphaFoldDB" id="A0A448WZI2"/>
<proteinExistence type="predicted"/>
<feature type="region of interest" description="Disordered" evidence="1">
    <location>
        <begin position="1"/>
        <end position="22"/>
    </location>
</feature>
<dbReference type="Proteomes" id="UP000784294">
    <property type="component" value="Unassembled WGS sequence"/>
</dbReference>
<organism evidence="2 3">
    <name type="scientific">Protopolystoma xenopodis</name>
    <dbReference type="NCBI Taxonomy" id="117903"/>
    <lineage>
        <taxon>Eukaryota</taxon>
        <taxon>Metazoa</taxon>
        <taxon>Spiralia</taxon>
        <taxon>Lophotrochozoa</taxon>
        <taxon>Platyhelminthes</taxon>
        <taxon>Monogenea</taxon>
        <taxon>Polyopisthocotylea</taxon>
        <taxon>Polystomatidea</taxon>
        <taxon>Polystomatidae</taxon>
        <taxon>Protopolystoma</taxon>
    </lineage>
</organism>